<name>A0ABY8QQD0_9MICO</name>
<sequence>MSLTENSPPRRSDTDQLAIDLVVMSSRLTRAAARLAETTVPSAVWRALAVLEEHGPMRVGDFAVMDRCSQPTATAMFQRLEKAGSVERVSDPEDGRAVLISLSDSGRRTLAELRTGIAHAIGPRLETLSVEERAILAETVAIQHRLLTEKGRTPPADEETG</sequence>
<dbReference type="InterPro" id="IPR036390">
    <property type="entry name" value="WH_DNA-bd_sf"/>
</dbReference>
<dbReference type="InterPro" id="IPR052526">
    <property type="entry name" value="HTH-type_Bedaq_tolerance"/>
</dbReference>
<accession>A0ABY8QQD0</accession>
<protein>
    <submittedName>
        <fullName evidence="2">MarR family transcriptional regulator</fullName>
    </submittedName>
</protein>
<evidence type="ECO:0000259" key="1">
    <source>
        <dbReference type="SMART" id="SM00347"/>
    </source>
</evidence>
<dbReference type="SMART" id="SM00347">
    <property type="entry name" value="HTH_MARR"/>
    <property type="match status" value="1"/>
</dbReference>
<dbReference type="RefSeq" id="WP_349637978.1">
    <property type="nucleotide sequence ID" value="NZ_CP090958.1"/>
</dbReference>
<dbReference type="Pfam" id="PF01047">
    <property type="entry name" value="MarR"/>
    <property type="match status" value="1"/>
</dbReference>
<dbReference type="PANTHER" id="PTHR39515:SF2">
    <property type="entry name" value="HTH-TYPE TRANSCRIPTIONAL REGULATOR RV0880"/>
    <property type="match status" value="1"/>
</dbReference>
<keyword evidence="3" id="KW-1185">Reference proteome</keyword>
<dbReference type="InterPro" id="IPR036388">
    <property type="entry name" value="WH-like_DNA-bd_sf"/>
</dbReference>
<dbReference type="SUPFAM" id="SSF46785">
    <property type="entry name" value="Winged helix' DNA-binding domain"/>
    <property type="match status" value="1"/>
</dbReference>
<gene>
    <name evidence="2" type="ORF">LWF01_14000</name>
</gene>
<proteinExistence type="predicted"/>
<evidence type="ECO:0000313" key="3">
    <source>
        <dbReference type="Proteomes" id="UP001209083"/>
    </source>
</evidence>
<dbReference type="InterPro" id="IPR000835">
    <property type="entry name" value="HTH_MarR-typ"/>
</dbReference>
<feature type="domain" description="HTH marR-type" evidence="1">
    <location>
        <begin position="33"/>
        <end position="133"/>
    </location>
</feature>
<organism evidence="2 3">
    <name type="scientific">Saxibacter everestensis</name>
    <dbReference type="NCBI Taxonomy" id="2909229"/>
    <lineage>
        <taxon>Bacteria</taxon>
        <taxon>Bacillati</taxon>
        <taxon>Actinomycetota</taxon>
        <taxon>Actinomycetes</taxon>
        <taxon>Micrococcales</taxon>
        <taxon>Brevibacteriaceae</taxon>
        <taxon>Saxibacter</taxon>
    </lineage>
</organism>
<reference evidence="2 3" key="1">
    <citation type="submission" date="2023-05" db="EMBL/GenBank/DDBJ databases">
        <title>Lithophilousrod everest ZFBP1038 complete genpme.</title>
        <authorList>
            <person name="Tian M."/>
        </authorList>
    </citation>
    <scope>NUCLEOTIDE SEQUENCE [LARGE SCALE GENOMIC DNA]</scope>
    <source>
        <strain evidence="2 3">ZFBP1038</strain>
    </source>
</reference>
<dbReference type="EMBL" id="CP090958">
    <property type="protein sequence ID" value="WGW11194.1"/>
    <property type="molecule type" value="Genomic_DNA"/>
</dbReference>
<dbReference type="PANTHER" id="PTHR39515">
    <property type="entry name" value="CONSERVED PROTEIN"/>
    <property type="match status" value="1"/>
</dbReference>
<dbReference type="Proteomes" id="UP001209083">
    <property type="component" value="Chromosome"/>
</dbReference>
<dbReference type="Gene3D" id="1.10.10.10">
    <property type="entry name" value="Winged helix-like DNA-binding domain superfamily/Winged helix DNA-binding domain"/>
    <property type="match status" value="1"/>
</dbReference>
<evidence type="ECO:0000313" key="2">
    <source>
        <dbReference type="EMBL" id="WGW11194.1"/>
    </source>
</evidence>